<keyword evidence="9" id="KW-1185">Reference proteome</keyword>
<name>A0A947GJQ1_9CYAN</name>
<dbReference type="GO" id="GO:0010277">
    <property type="term" value="F:chlorophyllide a oxygenase activity"/>
    <property type="evidence" value="ECO:0007669"/>
    <property type="project" value="InterPro"/>
</dbReference>
<keyword evidence="2" id="KW-0479">Metal-binding</keyword>
<keyword evidence="1" id="KW-0001">2Fe-2S</keyword>
<dbReference type="InterPro" id="IPR013626">
    <property type="entry name" value="PaO"/>
</dbReference>
<organism evidence="8 9">
    <name type="scientific">Leptothoe spongobia TAU-MAC 1115</name>
    <dbReference type="NCBI Taxonomy" id="1967444"/>
    <lineage>
        <taxon>Bacteria</taxon>
        <taxon>Bacillati</taxon>
        <taxon>Cyanobacteriota</taxon>
        <taxon>Cyanophyceae</taxon>
        <taxon>Nodosilineales</taxon>
        <taxon>Cymatolegaceae</taxon>
        <taxon>Leptothoe</taxon>
        <taxon>Leptothoe spongobia</taxon>
    </lineage>
</organism>
<dbReference type="GO" id="GO:0005737">
    <property type="term" value="C:cytoplasm"/>
    <property type="evidence" value="ECO:0007669"/>
    <property type="project" value="TreeGrafter"/>
</dbReference>
<gene>
    <name evidence="8" type="ORF">IXB50_17160</name>
</gene>
<evidence type="ECO:0000256" key="3">
    <source>
        <dbReference type="ARBA" id="ARBA00022946"/>
    </source>
</evidence>
<dbReference type="SUPFAM" id="SSF55961">
    <property type="entry name" value="Bet v1-like"/>
    <property type="match status" value="1"/>
</dbReference>
<feature type="transmembrane region" description="Helical" evidence="6">
    <location>
        <begin position="414"/>
        <end position="434"/>
    </location>
</feature>
<keyword evidence="4" id="KW-0408">Iron</keyword>
<protein>
    <submittedName>
        <fullName evidence="8">Rieske 2Fe-2S domain-containing protein</fullName>
    </submittedName>
</protein>
<evidence type="ECO:0000256" key="5">
    <source>
        <dbReference type="ARBA" id="ARBA00023014"/>
    </source>
</evidence>
<evidence type="ECO:0000256" key="2">
    <source>
        <dbReference type="ARBA" id="ARBA00022723"/>
    </source>
</evidence>
<dbReference type="PANTHER" id="PTHR21266">
    <property type="entry name" value="IRON-SULFUR DOMAIN CONTAINING PROTEIN"/>
    <property type="match status" value="1"/>
</dbReference>
<dbReference type="GO" id="GO:0046872">
    <property type="term" value="F:metal ion binding"/>
    <property type="evidence" value="ECO:0007669"/>
    <property type="project" value="UniProtKB-KW"/>
</dbReference>
<dbReference type="PANTHER" id="PTHR21266:SF29">
    <property type="entry name" value="PROTEIN TIC 55, CHLOROPLASTIC"/>
    <property type="match status" value="1"/>
</dbReference>
<dbReference type="GO" id="GO:0016705">
    <property type="term" value="F:oxidoreductase activity, acting on paired donors, with incorporation or reduction of molecular oxygen"/>
    <property type="evidence" value="ECO:0007669"/>
    <property type="project" value="UniProtKB-ARBA"/>
</dbReference>
<dbReference type="Gene3D" id="3.90.380.10">
    <property type="entry name" value="Naphthalene 1,2-dioxygenase Alpha Subunit, Chain A, domain 1"/>
    <property type="match status" value="1"/>
</dbReference>
<dbReference type="Pfam" id="PF08417">
    <property type="entry name" value="PaO"/>
    <property type="match status" value="1"/>
</dbReference>
<dbReference type="RefSeq" id="WP_215610222.1">
    <property type="nucleotide sequence ID" value="NZ_JADOES010000039.1"/>
</dbReference>
<dbReference type="InterPro" id="IPR050584">
    <property type="entry name" value="Cholesterol_7-desaturase"/>
</dbReference>
<comment type="caution">
    <text evidence="8">The sequence shown here is derived from an EMBL/GenBank/DDBJ whole genome shotgun (WGS) entry which is preliminary data.</text>
</comment>
<evidence type="ECO:0000313" key="9">
    <source>
        <dbReference type="Proteomes" id="UP000717364"/>
    </source>
</evidence>
<dbReference type="InterPro" id="IPR036922">
    <property type="entry name" value="Rieske_2Fe-2S_sf"/>
</dbReference>
<accession>A0A947GJQ1</accession>
<dbReference type="Proteomes" id="UP000717364">
    <property type="component" value="Unassembled WGS sequence"/>
</dbReference>
<dbReference type="EMBL" id="JADOES010000039">
    <property type="protein sequence ID" value="MBT9317155.1"/>
    <property type="molecule type" value="Genomic_DNA"/>
</dbReference>
<reference evidence="8" key="1">
    <citation type="submission" date="2020-11" db="EMBL/GenBank/DDBJ databases">
        <authorList>
            <person name="Konstantinou D."/>
            <person name="Gkelis S."/>
            <person name="Popin R."/>
            <person name="Fewer D."/>
            <person name="Sivonen K."/>
        </authorList>
    </citation>
    <scope>NUCLEOTIDE SEQUENCE</scope>
    <source>
        <strain evidence="8">TAU-MAC 1115</strain>
    </source>
</reference>
<proteinExistence type="predicted"/>
<dbReference type="InterPro" id="IPR017941">
    <property type="entry name" value="Rieske_2Fe-2S"/>
</dbReference>
<evidence type="ECO:0000256" key="6">
    <source>
        <dbReference type="SAM" id="Phobius"/>
    </source>
</evidence>
<dbReference type="PROSITE" id="PS51296">
    <property type="entry name" value="RIESKE"/>
    <property type="match status" value="1"/>
</dbReference>
<dbReference type="Gene3D" id="2.102.10.10">
    <property type="entry name" value="Rieske [2Fe-2S] iron-sulphur domain"/>
    <property type="match status" value="1"/>
</dbReference>
<sequence>MVASPQQPEPSVSAQRPDDPQLNWRTCWYPITFAVDLPADQPYGFSIFAEPFVIFRDHQDKLVCLVDRCPHRLAKLSDGRVTAGRLECLYHGWQFGDNGTCLHIPHLLEGATVPDRAHTQSFPVQEQQGIIWVWADGDVPPTPVAPPAIADLETDGVFQVDTATDLPFDHTFLVENLLDPAHVYISHGGTELNISRDDAAPLDLEVLATSVDGIQGRFRRADRPQTPWIKLTFHAPMLVHYDFSNPTYGVIGGLGLYALPVAPGHSRILMRRYGTFFKRNFTLKPRWLEHLRQNKILEEDLAFIVAQDRFFHESGQSIKSAYFPLKHCDTLVMAHRRWLDRFGQDLPWYVGFATVKATTVSQESQGFSTRFERHTQSCQACRGAYEQLILLRQAGWAGAVTSIALALVTEGPTHMVFVLSFLLAMVAISAARALETRFL</sequence>
<evidence type="ECO:0000313" key="8">
    <source>
        <dbReference type="EMBL" id="MBT9317155.1"/>
    </source>
</evidence>
<feature type="domain" description="Rieske" evidence="7">
    <location>
        <begin position="28"/>
        <end position="133"/>
    </location>
</feature>
<feature type="transmembrane region" description="Helical" evidence="6">
    <location>
        <begin position="389"/>
        <end position="408"/>
    </location>
</feature>
<keyword evidence="6" id="KW-1133">Transmembrane helix</keyword>
<dbReference type="Pfam" id="PF00355">
    <property type="entry name" value="Rieske"/>
    <property type="match status" value="1"/>
</dbReference>
<dbReference type="SUPFAM" id="SSF50022">
    <property type="entry name" value="ISP domain"/>
    <property type="match status" value="1"/>
</dbReference>
<dbReference type="AlphaFoldDB" id="A0A947GJQ1"/>
<evidence type="ECO:0000256" key="4">
    <source>
        <dbReference type="ARBA" id="ARBA00023004"/>
    </source>
</evidence>
<evidence type="ECO:0000256" key="1">
    <source>
        <dbReference type="ARBA" id="ARBA00022714"/>
    </source>
</evidence>
<dbReference type="GO" id="GO:0051537">
    <property type="term" value="F:2 iron, 2 sulfur cluster binding"/>
    <property type="evidence" value="ECO:0007669"/>
    <property type="project" value="UniProtKB-KW"/>
</dbReference>
<evidence type="ECO:0000259" key="7">
    <source>
        <dbReference type="PROSITE" id="PS51296"/>
    </source>
</evidence>
<keyword evidence="3" id="KW-0809">Transit peptide</keyword>
<keyword evidence="6" id="KW-0812">Transmembrane</keyword>
<keyword evidence="6" id="KW-0472">Membrane</keyword>
<reference evidence="8" key="2">
    <citation type="journal article" date="2021" name="Mar. Drugs">
        <title>Genome Reduction and Secondary Metabolism of the Marine Sponge-Associated Cyanobacterium Leptothoe.</title>
        <authorList>
            <person name="Konstantinou D."/>
            <person name="Popin R.V."/>
            <person name="Fewer D.P."/>
            <person name="Sivonen K."/>
            <person name="Gkelis S."/>
        </authorList>
    </citation>
    <scope>NUCLEOTIDE SEQUENCE</scope>
    <source>
        <strain evidence="8">TAU-MAC 1115</strain>
    </source>
</reference>
<keyword evidence="5" id="KW-0411">Iron-sulfur</keyword>